<dbReference type="EMBL" id="AYRZ02000012">
    <property type="protein sequence ID" value="PHT65065.1"/>
    <property type="molecule type" value="Genomic_DNA"/>
</dbReference>
<name>A0A2G2Y5N8_CAPAN</name>
<proteinExistence type="predicted"/>
<accession>A0A2G2Y5N8</accession>
<evidence type="ECO:0000313" key="1">
    <source>
        <dbReference type="EMBL" id="PHT65065.1"/>
    </source>
</evidence>
<reference evidence="1 2" key="2">
    <citation type="journal article" date="2017" name="Genome Biol.">
        <title>New reference genome sequences of hot pepper reveal the massive evolution of plant disease-resistance genes by retroduplication.</title>
        <authorList>
            <person name="Kim S."/>
            <person name="Park J."/>
            <person name="Yeom S.I."/>
            <person name="Kim Y.M."/>
            <person name="Seo E."/>
            <person name="Kim K.T."/>
            <person name="Kim M.S."/>
            <person name="Lee J.M."/>
            <person name="Cheong K."/>
            <person name="Shin H.S."/>
            <person name="Kim S.B."/>
            <person name="Han K."/>
            <person name="Lee J."/>
            <person name="Park M."/>
            <person name="Lee H.A."/>
            <person name="Lee H.Y."/>
            <person name="Lee Y."/>
            <person name="Oh S."/>
            <person name="Lee J.H."/>
            <person name="Choi E."/>
            <person name="Choi E."/>
            <person name="Lee S.E."/>
            <person name="Jeon J."/>
            <person name="Kim H."/>
            <person name="Choi G."/>
            <person name="Song H."/>
            <person name="Lee J."/>
            <person name="Lee S.C."/>
            <person name="Kwon J.K."/>
            <person name="Lee H.Y."/>
            <person name="Koo N."/>
            <person name="Hong Y."/>
            <person name="Kim R.W."/>
            <person name="Kang W.H."/>
            <person name="Huh J.H."/>
            <person name="Kang B.C."/>
            <person name="Yang T.J."/>
            <person name="Lee Y.H."/>
            <person name="Bennetzen J.L."/>
            <person name="Choi D."/>
        </authorList>
    </citation>
    <scope>NUCLEOTIDE SEQUENCE [LARGE SCALE GENOMIC DNA]</scope>
    <source>
        <strain evidence="2">cv. CM334</strain>
    </source>
</reference>
<dbReference type="PANTHER" id="PTHR11362">
    <property type="entry name" value="PHOSPHATIDYLETHANOLAMINE-BINDING PROTEIN"/>
    <property type="match status" value="1"/>
</dbReference>
<evidence type="ECO:0000313" key="2">
    <source>
        <dbReference type="Proteomes" id="UP000222542"/>
    </source>
</evidence>
<dbReference type="PANTHER" id="PTHR11362:SF9">
    <property type="entry name" value="PROTEIN FLOWERING LOCUS T-RELATED"/>
    <property type="match status" value="1"/>
</dbReference>
<gene>
    <name evidence="1" type="ORF">T459_29490</name>
</gene>
<reference evidence="1 2" key="1">
    <citation type="journal article" date="2014" name="Nat. Genet.">
        <title>Genome sequence of the hot pepper provides insights into the evolution of pungency in Capsicum species.</title>
        <authorList>
            <person name="Kim S."/>
            <person name="Park M."/>
            <person name="Yeom S.I."/>
            <person name="Kim Y.M."/>
            <person name="Lee J.M."/>
            <person name="Lee H.A."/>
            <person name="Seo E."/>
            <person name="Choi J."/>
            <person name="Cheong K."/>
            <person name="Kim K.T."/>
            <person name="Jung K."/>
            <person name="Lee G.W."/>
            <person name="Oh S.K."/>
            <person name="Bae C."/>
            <person name="Kim S.B."/>
            <person name="Lee H.Y."/>
            <person name="Kim S.Y."/>
            <person name="Kim M.S."/>
            <person name="Kang B.C."/>
            <person name="Jo Y.D."/>
            <person name="Yang H.B."/>
            <person name="Jeong H.J."/>
            <person name="Kang W.H."/>
            <person name="Kwon J.K."/>
            <person name="Shin C."/>
            <person name="Lim J.Y."/>
            <person name="Park J.H."/>
            <person name="Huh J.H."/>
            <person name="Kim J.S."/>
            <person name="Kim B.D."/>
            <person name="Cohen O."/>
            <person name="Paran I."/>
            <person name="Suh M.C."/>
            <person name="Lee S.B."/>
            <person name="Kim Y.K."/>
            <person name="Shin Y."/>
            <person name="Noh S.J."/>
            <person name="Park J."/>
            <person name="Seo Y.S."/>
            <person name="Kwon S.Y."/>
            <person name="Kim H.A."/>
            <person name="Park J.M."/>
            <person name="Kim H.J."/>
            <person name="Choi S.B."/>
            <person name="Bosland P.W."/>
            <person name="Reeves G."/>
            <person name="Jo S.H."/>
            <person name="Lee B.W."/>
            <person name="Cho H.T."/>
            <person name="Choi H.S."/>
            <person name="Lee M.S."/>
            <person name="Yu Y."/>
            <person name="Do Choi Y."/>
            <person name="Park B.S."/>
            <person name="van Deynze A."/>
            <person name="Ashrafi H."/>
            <person name="Hill T."/>
            <person name="Kim W.T."/>
            <person name="Pai H.S."/>
            <person name="Ahn H.K."/>
            <person name="Yeam I."/>
            <person name="Giovannoni J.J."/>
            <person name="Rose J.K."/>
            <person name="Sorensen I."/>
            <person name="Lee S.J."/>
            <person name="Kim R.W."/>
            <person name="Choi I.Y."/>
            <person name="Choi B.S."/>
            <person name="Lim J.S."/>
            <person name="Lee Y.H."/>
            <person name="Choi D."/>
        </authorList>
    </citation>
    <scope>NUCLEOTIDE SEQUENCE [LARGE SCALE GENOMIC DNA]</scope>
    <source>
        <strain evidence="2">cv. CM334</strain>
    </source>
</reference>
<dbReference type="Gramene" id="PHT65065">
    <property type="protein sequence ID" value="PHT65065"/>
    <property type="gene ID" value="T459_29490"/>
</dbReference>
<organism evidence="1 2">
    <name type="scientific">Capsicum annuum</name>
    <name type="common">Capsicum pepper</name>
    <dbReference type="NCBI Taxonomy" id="4072"/>
    <lineage>
        <taxon>Eukaryota</taxon>
        <taxon>Viridiplantae</taxon>
        <taxon>Streptophyta</taxon>
        <taxon>Embryophyta</taxon>
        <taxon>Tracheophyta</taxon>
        <taxon>Spermatophyta</taxon>
        <taxon>Magnoliopsida</taxon>
        <taxon>eudicotyledons</taxon>
        <taxon>Gunneridae</taxon>
        <taxon>Pentapetalae</taxon>
        <taxon>asterids</taxon>
        <taxon>lamiids</taxon>
        <taxon>Solanales</taxon>
        <taxon>Solanaceae</taxon>
        <taxon>Solanoideae</taxon>
        <taxon>Capsiceae</taxon>
        <taxon>Capsicum</taxon>
    </lineage>
</organism>
<sequence>MVRVREPLVVGRVIGDVLDHFTKSVELKVSYIRDQEVYNGCQLKPSQVINQPRVNVGGNDLRTFYTLVSSILLYQTLLLSRKFFGNSLSIIQRVKWNKKL</sequence>
<dbReference type="STRING" id="4072.A0A2G2Y5N8"/>
<dbReference type="AlphaFoldDB" id="A0A2G2Y5N8"/>
<protein>
    <submittedName>
        <fullName evidence="1">Protein FLOWERING LOCUS T</fullName>
    </submittedName>
</protein>
<dbReference type="Gene3D" id="3.90.280.10">
    <property type="entry name" value="PEBP-like"/>
    <property type="match status" value="1"/>
</dbReference>
<dbReference type="OMA" id="NGHEYPP"/>
<keyword evidence="2" id="KW-1185">Reference proteome</keyword>
<comment type="caution">
    <text evidence="1">The sequence shown here is derived from an EMBL/GenBank/DDBJ whole genome shotgun (WGS) entry which is preliminary data.</text>
</comment>
<dbReference type="InterPro" id="IPR035810">
    <property type="entry name" value="PEBP_euk"/>
</dbReference>
<dbReference type="SUPFAM" id="SSF49777">
    <property type="entry name" value="PEBP-like"/>
    <property type="match status" value="1"/>
</dbReference>
<dbReference type="Proteomes" id="UP000222542">
    <property type="component" value="Unassembled WGS sequence"/>
</dbReference>
<dbReference type="InterPro" id="IPR036610">
    <property type="entry name" value="PEBP-like_sf"/>
</dbReference>